<dbReference type="AlphaFoldDB" id="A0A9Q1G7H2"/>
<name>A0A9Q1G7H2_SYNKA</name>
<feature type="domain" description="Core-binding (CB)" evidence="3">
    <location>
        <begin position="48"/>
        <end position="131"/>
    </location>
</feature>
<accession>A0A9Q1G7H2</accession>
<feature type="region of interest" description="Disordered" evidence="2">
    <location>
        <begin position="1"/>
        <end position="27"/>
    </location>
</feature>
<keyword evidence="5" id="KW-1185">Reference proteome</keyword>
<evidence type="ECO:0000313" key="5">
    <source>
        <dbReference type="Proteomes" id="UP001152622"/>
    </source>
</evidence>
<dbReference type="InterPro" id="IPR044068">
    <property type="entry name" value="CB"/>
</dbReference>
<dbReference type="GO" id="GO:0003677">
    <property type="term" value="F:DNA binding"/>
    <property type="evidence" value="ECO:0007669"/>
    <property type="project" value="UniProtKB-KW"/>
</dbReference>
<organism evidence="4 5">
    <name type="scientific">Synaphobranchus kaupii</name>
    <name type="common">Kaup's arrowtooth eel</name>
    <dbReference type="NCBI Taxonomy" id="118154"/>
    <lineage>
        <taxon>Eukaryota</taxon>
        <taxon>Metazoa</taxon>
        <taxon>Chordata</taxon>
        <taxon>Craniata</taxon>
        <taxon>Vertebrata</taxon>
        <taxon>Euteleostomi</taxon>
        <taxon>Actinopterygii</taxon>
        <taxon>Neopterygii</taxon>
        <taxon>Teleostei</taxon>
        <taxon>Anguilliformes</taxon>
        <taxon>Synaphobranchidae</taxon>
        <taxon>Synaphobranchus</taxon>
    </lineage>
</organism>
<dbReference type="OrthoDB" id="8958868at2759"/>
<reference evidence="4" key="1">
    <citation type="journal article" date="2023" name="Science">
        <title>Genome structures resolve the early diversification of teleost fishes.</title>
        <authorList>
            <person name="Parey E."/>
            <person name="Louis A."/>
            <person name="Montfort J."/>
            <person name="Bouchez O."/>
            <person name="Roques C."/>
            <person name="Iampietro C."/>
            <person name="Lluch J."/>
            <person name="Castinel A."/>
            <person name="Donnadieu C."/>
            <person name="Desvignes T."/>
            <person name="Floi Bucao C."/>
            <person name="Jouanno E."/>
            <person name="Wen M."/>
            <person name="Mejri S."/>
            <person name="Dirks R."/>
            <person name="Jansen H."/>
            <person name="Henkel C."/>
            <person name="Chen W.J."/>
            <person name="Zahm M."/>
            <person name="Cabau C."/>
            <person name="Klopp C."/>
            <person name="Thompson A.W."/>
            <person name="Robinson-Rechavi M."/>
            <person name="Braasch I."/>
            <person name="Lecointre G."/>
            <person name="Bobe J."/>
            <person name="Postlethwait J.H."/>
            <person name="Berthelot C."/>
            <person name="Roest Crollius H."/>
            <person name="Guiguen Y."/>
        </authorList>
    </citation>
    <scope>NUCLEOTIDE SEQUENCE</scope>
    <source>
        <strain evidence="4">WJC10195</strain>
    </source>
</reference>
<dbReference type="Proteomes" id="UP001152622">
    <property type="component" value="Chromosome 2"/>
</dbReference>
<comment type="caution">
    <text evidence="4">The sequence shown here is derived from an EMBL/GenBank/DDBJ whole genome shotgun (WGS) entry which is preliminary data.</text>
</comment>
<dbReference type="EMBL" id="JAINUF010000002">
    <property type="protein sequence ID" value="KAJ8376070.1"/>
    <property type="molecule type" value="Genomic_DNA"/>
</dbReference>
<dbReference type="Gene3D" id="1.10.150.130">
    <property type="match status" value="1"/>
</dbReference>
<gene>
    <name evidence="4" type="ORF">SKAU_G00066500</name>
</gene>
<protein>
    <recommendedName>
        <fullName evidence="3">Core-binding (CB) domain-containing protein</fullName>
    </recommendedName>
</protein>
<dbReference type="SUPFAM" id="SSF47823">
    <property type="entry name" value="lambda integrase-like, N-terminal domain"/>
    <property type="match status" value="1"/>
</dbReference>
<evidence type="ECO:0000259" key="3">
    <source>
        <dbReference type="PROSITE" id="PS51900"/>
    </source>
</evidence>
<dbReference type="PANTHER" id="PTHR35617">
    <property type="entry name" value="PHAGE_INTEGRASE DOMAIN-CONTAINING PROTEIN"/>
    <property type="match status" value="1"/>
</dbReference>
<dbReference type="InterPro" id="IPR010998">
    <property type="entry name" value="Integrase_recombinase_N"/>
</dbReference>
<sequence>MDGGPKGVATGHPLAPPNQGGYAVAGPGPAVASEPGAFQPACLARGRRCPQGLESAVLETLQASKAPSTRALYAGKWGRFSRWCQTNGSSPTRCEVSVILAFLQSLFEEGLAESTLRGYLAAISDRHDRIEGRTVGAHPLASQFLRGARRLRPPRSNAVPSWDLQLVLNALTEPPFEPLEGLSLKLLSFKTAFLLAIASARRVSELHALSIHPACPLAVLRVSANRVGGFSSSSP</sequence>
<dbReference type="PROSITE" id="PS51900">
    <property type="entry name" value="CB"/>
    <property type="match status" value="1"/>
</dbReference>
<evidence type="ECO:0000256" key="1">
    <source>
        <dbReference type="ARBA" id="ARBA00023125"/>
    </source>
</evidence>
<keyword evidence="1" id="KW-0238">DNA-binding</keyword>
<proteinExistence type="predicted"/>
<dbReference type="PANTHER" id="PTHR35617:SF3">
    <property type="entry name" value="CORE-BINDING (CB) DOMAIN-CONTAINING PROTEIN"/>
    <property type="match status" value="1"/>
</dbReference>
<evidence type="ECO:0000256" key="2">
    <source>
        <dbReference type="SAM" id="MobiDB-lite"/>
    </source>
</evidence>
<evidence type="ECO:0000313" key="4">
    <source>
        <dbReference type="EMBL" id="KAJ8376070.1"/>
    </source>
</evidence>